<evidence type="ECO:0000256" key="6">
    <source>
        <dbReference type="ARBA" id="ARBA00023315"/>
    </source>
</evidence>
<dbReference type="Pfam" id="PF01529">
    <property type="entry name" value="DHHC"/>
    <property type="match status" value="1"/>
</dbReference>
<comment type="similarity">
    <text evidence="7">Belongs to the DHHC palmitoyltransferase family.</text>
</comment>
<evidence type="ECO:0000256" key="3">
    <source>
        <dbReference type="ARBA" id="ARBA00022692"/>
    </source>
</evidence>
<dbReference type="Gene3D" id="2.30.30.40">
    <property type="entry name" value="SH3 Domains"/>
    <property type="match status" value="1"/>
</dbReference>
<evidence type="ECO:0000313" key="10">
    <source>
        <dbReference type="EMBL" id="KPJ05438.1"/>
    </source>
</evidence>
<dbReference type="STRING" id="66420.A0A194QIQ5"/>
<name>A0A194QIQ5_PAPXU</name>
<sequence>MGSSPFRRLLHWGPIAVLCIIKLITWAMVHLIGMWWPPHESIPAALHAATFLSLAVSTLYFFLQSLLEGPGFVPLGWRPDNELDIMKLQYCTTCRGYKAPRSHHCRQCGYCVMKMDHHCPWINCCVGHSNHGYFTLFLISAVLGCLHASIVLSICVYHAINRVWYLHNGTGQEPIVYLTLTTLLLTLLAVGMAVGVVLAVGTLLYLQIRGILRNRTTIEDWIMEKAVSRREEQGLPAFVLPYDLGWRCNLHFLLHSHRYDGLHWPLRLGCHQYDLTMEQIAQKQEKRQRSRLFVAAEQYGGQWVPLRRPRAALAAPCSAEPRLQLRPGDLVRATRQRRHWLFGELVVNEARGPRGWFPSAVAVPADTRANMLARAADHQHQHQHQHQQEHAKPD</sequence>
<feature type="transmembrane region" description="Helical" evidence="7">
    <location>
        <begin position="180"/>
        <end position="206"/>
    </location>
</feature>
<evidence type="ECO:0000313" key="11">
    <source>
        <dbReference type="Proteomes" id="UP000053268"/>
    </source>
</evidence>
<accession>A0A194QIQ5</accession>
<dbReference type="EC" id="2.3.1.225" evidence="7"/>
<evidence type="ECO:0000256" key="1">
    <source>
        <dbReference type="ARBA" id="ARBA00004141"/>
    </source>
</evidence>
<feature type="region of interest" description="Disordered" evidence="8">
    <location>
        <begin position="374"/>
        <end position="394"/>
    </location>
</feature>
<evidence type="ECO:0000256" key="2">
    <source>
        <dbReference type="ARBA" id="ARBA00022679"/>
    </source>
</evidence>
<keyword evidence="2 7" id="KW-0808">Transferase</keyword>
<dbReference type="GO" id="GO:0019706">
    <property type="term" value="F:protein-cysteine S-palmitoyltransferase activity"/>
    <property type="evidence" value="ECO:0007669"/>
    <property type="project" value="UniProtKB-EC"/>
</dbReference>
<dbReference type="AlphaFoldDB" id="A0A194QIQ5"/>
<protein>
    <recommendedName>
        <fullName evidence="7">Palmitoyltransferase</fullName>
        <ecNumber evidence="7">2.3.1.225</ecNumber>
    </recommendedName>
</protein>
<keyword evidence="3 7" id="KW-0812">Transmembrane</keyword>
<gene>
    <name evidence="10" type="ORF">RR46_02074</name>
</gene>
<dbReference type="PROSITE" id="PS50216">
    <property type="entry name" value="DHHC"/>
    <property type="match status" value="1"/>
</dbReference>
<keyword evidence="6 7" id="KW-0012">Acyltransferase</keyword>
<dbReference type="EMBL" id="KQ458714">
    <property type="protein sequence ID" value="KPJ05438.1"/>
    <property type="molecule type" value="Genomic_DNA"/>
</dbReference>
<dbReference type="InterPro" id="IPR001594">
    <property type="entry name" value="Palmitoyltrfase_DHHC"/>
</dbReference>
<keyword evidence="11" id="KW-1185">Reference proteome</keyword>
<proteinExistence type="inferred from homology"/>
<keyword evidence="4 7" id="KW-1133">Transmembrane helix</keyword>
<dbReference type="InterPro" id="IPR039859">
    <property type="entry name" value="PFA4/ZDH16/20/ERF2-like"/>
</dbReference>
<organism evidence="10 11">
    <name type="scientific">Papilio xuthus</name>
    <name type="common">Asian swallowtail butterfly</name>
    <dbReference type="NCBI Taxonomy" id="66420"/>
    <lineage>
        <taxon>Eukaryota</taxon>
        <taxon>Metazoa</taxon>
        <taxon>Ecdysozoa</taxon>
        <taxon>Arthropoda</taxon>
        <taxon>Hexapoda</taxon>
        <taxon>Insecta</taxon>
        <taxon>Pterygota</taxon>
        <taxon>Neoptera</taxon>
        <taxon>Endopterygota</taxon>
        <taxon>Lepidoptera</taxon>
        <taxon>Glossata</taxon>
        <taxon>Ditrysia</taxon>
        <taxon>Papilionoidea</taxon>
        <taxon>Papilionidae</taxon>
        <taxon>Papilioninae</taxon>
        <taxon>Papilio</taxon>
    </lineage>
</organism>
<evidence type="ECO:0000256" key="5">
    <source>
        <dbReference type="ARBA" id="ARBA00023136"/>
    </source>
</evidence>
<reference evidence="10 11" key="1">
    <citation type="journal article" date="2015" name="Nat. Commun.">
        <title>Outbred genome sequencing and CRISPR/Cas9 gene editing in butterflies.</title>
        <authorList>
            <person name="Li X."/>
            <person name="Fan D."/>
            <person name="Zhang W."/>
            <person name="Liu G."/>
            <person name="Zhang L."/>
            <person name="Zhao L."/>
            <person name="Fang X."/>
            <person name="Chen L."/>
            <person name="Dong Y."/>
            <person name="Chen Y."/>
            <person name="Ding Y."/>
            <person name="Zhao R."/>
            <person name="Feng M."/>
            <person name="Zhu Y."/>
            <person name="Feng Y."/>
            <person name="Jiang X."/>
            <person name="Zhu D."/>
            <person name="Xiang H."/>
            <person name="Feng X."/>
            <person name="Li S."/>
            <person name="Wang J."/>
            <person name="Zhang G."/>
            <person name="Kronforst M.R."/>
            <person name="Wang W."/>
        </authorList>
    </citation>
    <scope>NUCLEOTIDE SEQUENCE [LARGE SCALE GENOMIC DNA]</scope>
    <source>
        <strain evidence="10">Ya'a_city_454_Px</strain>
        <tissue evidence="10">Whole body</tissue>
    </source>
</reference>
<feature type="transmembrane region" description="Helical" evidence="7">
    <location>
        <begin position="136"/>
        <end position="160"/>
    </location>
</feature>
<comment type="domain">
    <text evidence="7">The DHHC domain is required for palmitoyltransferase activity.</text>
</comment>
<feature type="compositionally biased region" description="Basic and acidic residues" evidence="8">
    <location>
        <begin position="375"/>
        <end position="394"/>
    </location>
</feature>
<dbReference type="PANTHER" id="PTHR12246">
    <property type="entry name" value="PALMITOYLTRANSFERASE ZDHHC16"/>
    <property type="match status" value="1"/>
</dbReference>
<comment type="subcellular location">
    <subcellularLocation>
        <location evidence="1">Membrane</location>
        <topology evidence="1">Multi-pass membrane protein</topology>
    </subcellularLocation>
</comment>
<evidence type="ECO:0000256" key="4">
    <source>
        <dbReference type="ARBA" id="ARBA00022989"/>
    </source>
</evidence>
<dbReference type="Proteomes" id="UP000053268">
    <property type="component" value="Unassembled WGS sequence"/>
</dbReference>
<evidence type="ECO:0000259" key="9">
    <source>
        <dbReference type="Pfam" id="PF01529"/>
    </source>
</evidence>
<keyword evidence="5 7" id="KW-0472">Membrane</keyword>
<feature type="domain" description="Palmitoyltransferase DHHC" evidence="9">
    <location>
        <begin position="86"/>
        <end position="221"/>
    </location>
</feature>
<feature type="transmembrane region" description="Helical" evidence="7">
    <location>
        <begin position="42"/>
        <end position="63"/>
    </location>
</feature>
<evidence type="ECO:0000256" key="8">
    <source>
        <dbReference type="SAM" id="MobiDB-lite"/>
    </source>
</evidence>
<dbReference type="GO" id="GO:0016020">
    <property type="term" value="C:membrane"/>
    <property type="evidence" value="ECO:0007669"/>
    <property type="project" value="UniProtKB-SubCell"/>
</dbReference>
<evidence type="ECO:0000256" key="7">
    <source>
        <dbReference type="RuleBase" id="RU079119"/>
    </source>
</evidence>
<feature type="transmembrane region" description="Helical" evidence="7">
    <location>
        <begin position="12"/>
        <end position="36"/>
    </location>
</feature>
<comment type="catalytic activity">
    <reaction evidence="7">
        <text>L-cysteinyl-[protein] + hexadecanoyl-CoA = S-hexadecanoyl-L-cysteinyl-[protein] + CoA</text>
        <dbReference type="Rhea" id="RHEA:36683"/>
        <dbReference type="Rhea" id="RHEA-COMP:10131"/>
        <dbReference type="Rhea" id="RHEA-COMP:11032"/>
        <dbReference type="ChEBI" id="CHEBI:29950"/>
        <dbReference type="ChEBI" id="CHEBI:57287"/>
        <dbReference type="ChEBI" id="CHEBI:57379"/>
        <dbReference type="ChEBI" id="CHEBI:74151"/>
        <dbReference type="EC" id="2.3.1.225"/>
    </reaction>
</comment>